<keyword evidence="7" id="KW-1185">Reference proteome</keyword>
<dbReference type="AlphaFoldDB" id="A0A3A4KPR8"/>
<evidence type="ECO:0000256" key="2">
    <source>
        <dbReference type="ARBA" id="ARBA00009199"/>
    </source>
</evidence>
<name>A0A3A4KPR8_9NOCA</name>
<dbReference type="OrthoDB" id="5175573at2"/>
<comment type="caution">
    <text evidence="6">The sequence shown here is derived from an EMBL/GenBank/DDBJ whole genome shotgun (WGS) entry which is preliminary data.</text>
</comment>
<evidence type="ECO:0000256" key="3">
    <source>
        <dbReference type="ARBA" id="ARBA00012922"/>
    </source>
</evidence>
<evidence type="ECO:0000313" key="7">
    <source>
        <dbReference type="Proteomes" id="UP000266677"/>
    </source>
</evidence>
<evidence type="ECO:0000259" key="5">
    <source>
        <dbReference type="Pfam" id="PF01425"/>
    </source>
</evidence>
<accession>A0A3A4KPR8</accession>
<dbReference type="GO" id="GO:0004040">
    <property type="term" value="F:amidase activity"/>
    <property type="evidence" value="ECO:0007669"/>
    <property type="project" value="UniProtKB-EC"/>
</dbReference>
<feature type="compositionally biased region" description="Basic and acidic residues" evidence="4">
    <location>
        <begin position="22"/>
        <end position="32"/>
    </location>
</feature>
<protein>
    <recommendedName>
        <fullName evidence="3">amidase</fullName>
        <ecNumber evidence="3">3.5.1.4</ecNumber>
    </recommendedName>
</protein>
<gene>
    <name evidence="6" type="ORF">D5S18_06255</name>
</gene>
<dbReference type="SUPFAM" id="SSF75304">
    <property type="entry name" value="Amidase signature (AS) enzymes"/>
    <property type="match status" value="1"/>
</dbReference>
<feature type="region of interest" description="Disordered" evidence="4">
    <location>
        <begin position="1"/>
        <end position="36"/>
    </location>
</feature>
<comment type="catalytic activity">
    <reaction evidence="1">
        <text>a monocarboxylic acid amide + H2O = a monocarboxylate + NH4(+)</text>
        <dbReference type="Rhea" id="RHEA:12020"/>
        <dbReference type="ChEBI" id="CHEBI:15377"/>
        <dbReference type="ChEBI" id="CHEBI:28938"/>
        <dbReference type="ChEBI" id="CHEBI:35757"/>
        <dbReference type="ChEBI" id="CHEBI:83628"/>
        <dbReference type="EC" id="3.5.1.4"/>
    </reaction>
</comment>
<evidence type="ECO:0000313" key="6">
    <source>
        <dbReference type="EMBL" id="RJO77896.1"/>
    </source>
</evidence>
<proteinExistence type="inferred from homology"/>
<dbReference type="RefSeq" id="WP_120038878.1">
    <property type="nucleotide sequence ID" value="NZ_QZFU01000014.1"/>
</dbReference>
<comment type="similarity">
    <text evidence="2">Belongs to the amidase family.</text>
</comment>
<dbReference type="EMBL" id="QZFU01000014">
    <property type="protein sequence ID" value="RJO77896.1"/>
    <property type="molecule type" value="Genomic_DNA"/>
</dbReference>
<reference evidence="6 7" key="1">
    <citation type="submission" date="2018-09" db="EMBL/GenBank/DDBJ databases">
        <title>YIM PH21274 draft genome.</title>
        <authorList>
            <person name="Miao C."/>
        </authorList>
    </citation>
    <scope>NUCLEOTIDE SEQUENCE [LARGE SCALE GENOMIC DNA]</scope>
    <source>
        <strain evidence="6 7">YIM PH 21724</strain>
    </source>
</reference>
<dbReference type="PANTHER" id="PTHR11895">
    <property type="entry name" value="TRANSAMIDASE"/>
    <property type="match status" value="1"/>
</dbReference>
<dbReference type="InterPro" id="IPR000120">
    <property type="entry name" value="Amidase"/>
</dbReference>
<feature type="domain" description="Amidase" evidence="5">
    <location>
        <begin position="53"/>
        <end position="456"/>
    </location>
</feature>
<sequence>MYDTAARLRTANTGDKATNAAPDDRTEPDRASPRGPAATIAARVREGSAPTSEAVEAALRAIAAENWKVNACTVVRVERALAEAQALNQRADLDVLPLAGVPVAVEHTVAVAGETVLAGSAATDDAAACTDHPVVRRLREAGAVIVALTAVPELGLWPTTDAPDRITRNPWNTARTTGGAAGGAGAAVAAGLVPIAHGGDGFGALRIPAACCGVFGIKPGRHTVPGAAESWSGLAEHGVLATTVGDAALALSVLAARPDLAETDPPERLRIGLALTPPARVFRVDRYWSAAAHTAAATAAAAGHLVQPVTLPYSDALLAVFLRWLAAGVNAAALPHPERLQRRTRTHLGLGRLVQRLRLVRAGQLDLVEARLSEFFERYDVVITPALAGPPPRARAWHAASWLTNILACVRFSPFTPLWNLVGWPAAVLPMGTHPGALTPVAAQLAGPPGSETTLLRLAAQLESLRPWRRTVDQPAAATG</sequence>
<dbReference type="Pfam" id="PF01425">
    <property type="entry name" value="Amidase"/>
    <property type="match status" value="1"/>
</dbReference>
<organism evidence="6 7">
    <name type="scientific">Nocardia panacis</name>
    <dbReference type="NCBI Taxonomy" id="2340916"/>
    <lineage>
        <taxon>Bacteria</taxon>
        <taxon>Bacillati</taxon>
        <taxon>Actinomycetota</taxon>
        <taxon>Actinomycetes</taxon>
        <taxon>Mycobacteriales</taxon>
        <taxon>Nocardiaceae</taxon>
        <taxon>Nocardia</taxon>
    </lineage>
</organism>
<dbReference type="Proteomes" id="UP000266677">
    <property type="component" value="Unassembled WGS sequence"/>
</dbReference>
<dbReference type="InterPro" id="IPR036928">
    <property type="entry name" value="AS_sf"/>
</dbReference>
<evidence type="ECO:0000256" key="4">
    <source>
        <dbReference type="SAM" id="MobiDB-lite"/>
    </source>
</evidence>
<dbReference type="EC" id="3.5.1.4" evidence="3"/>
<dbReference type="InterPro" id="IPR023631">
    <property type="entry name" value="Amidase_dom"/>
</dbReference>
<dbReference type="Gene3D" id="3.90.1300.10">
    <property type="entry name" value="Amidase signature (AS) domain"/>
    <property type="match status" value="1"/>
</dbReference>
<dbReference type="PANTHER" id="PTHR11895:SF7">
    <property type="entry name" value="GLUTAMYL-TRNA(GLN) AMIDOTRANSFERASE SUBUNIT A, MITOCHONDRIAL"/>
    <property type="match status" value="1"/>
</dbReference>
<evidence type="ECO:0000256" key="1">
    <source>
        <dbReference type="ARBA" id="ARBA00001311"/>
    </source>
</evidence>